<dbReference type="SUPFAM" id="SSF51735">
    <property type="entry name" value="NAD(P)-binding Rossmann-fold domains"/>
    <property type="match status" value="1"/>
</dbReference>
<dbReference type="InterPro" id="IPR006097">
    <property type="entry name" value="Glu/Leu/Phe/Val/Trp_DH_dimer"/>
</dbReference>
<sequence length="336" mass="36520">MFDLMKEHQLQELHYVQSDDLNAIVAIHSTQLGPALGGCRFVPYSDPDSAALDAARLAQGMTYKAALAGVPFGGGKAVILYPEGEFDREALFKRFGQFVQDLVGRYITAVDSGTDVQDMDIIRGQTEFVASSSVIGNPSPHTAEGVFQNIRMILEDELNIALDRSTVAIQGLGNVGYTLMEKLIEKGVTVIVSDKDSEKTRRVINEHGVFVAPVSELLVEPCDILAPCGLGGIITPDLVPRLNCKAIAGCANNQLWNEETGDLLHKREILYAPDFVINSGGLIYASGRYQGFSAEQIALNLERLPKTLAQVFSESHKQDIPTNQVAVTMAKEIIEA</sequence>
<dbReference type="PRINTS" id="PR00082">
    <property type="entry name" value="GLFDHDRGNASE"/>
</dbReference>
<feature type="domain" description="Glutamate/phenylalanine/leucine/valine/L-tryptophan dehydrogenase C-terminal" evidence="6">
    <location>
        <begin position="136"/>
        <end position="336"/>
    </location>
</feature>
<dbReference type="InterPro" id="IPR036291">
    <property type="entry name" value="NAD(P)-bd_dom_sf"/>
</dbReference>
<evidence type="ECO:0000256" key="3">
    <source>
        <dbReference type="ARBA" id="ARBA00023002"/>
    </source>
</evidence>
<dbReference type="RefSeq" id="WP_386716373.1">
    <property type="nucleotide sequence ID" value="NZ_JBHRSZ010000002.1"/>
</dbReference>
<organism evidence="7 8">
    <name type="scientific">Litoribrevibacter euphylliae</name>
    <dbReference type="NCBI Taxonomy" id="1834034"/>
    <lineage>
        <taxon>Bacteria</taxon>
        <taxon>Pseudomonadati</taxon>
        <taxon>Pseudomonadota</taxon>
        <taxon>Gammaproteobacteria</taxon>
        <taxon>Oceanospirillales</taxon>
        <taxon>Oceanospirillaceae</taxon>
        <taxon>Litoribrevibacter</taxon>
    </lineage>
</organism>
<dbReference type="InterPro" id="IPR006095">
    <property type="entry name" value="Glu/Leu/Phe/Val/Trp_DH"/>
</dbReference>
<comment type="caution">
    <text evidence="7">The sequence shown here is derived from an EMBL/GenBank/DDBJ whole genome shotgun (WGS) entry which is preliminary data.</text>
</comment>
<evidence type="ECO:0000313" key="7">
    <source>
        <dbReference type="EMBL" id="MFC3150133.1"/>
    </source>
</evidence>
<keyword evidence="4" id="KW-0520">NAD</keyword>
<dbReference type="PANTHER" id="PTHR42722">
    <property type="entry name" value="LEUCINE DEHYDROGENASE"/>
    <property type="match status" value="1"/>
</dbReference>
<keyword evidence="3 5" id="KW-0560">Oxidoreductase</keyword>
<dbReference type="CDD" id="cd01075">
    <property type="entry name" value="NAD_bind_Leu_Phe_Val_DH"/>
    <property type="match status" value="1"/>
</dbReference>
<comment type="function">
    <text evidence="1">Catalyzes the reversible oxidative deamination of glutamate to alpha-ketoglutarate and ammonia.</text>
</comment>
<dbReference type="SMART" id="SM00839">
    <property type="entry name" value="ELFV_dehydrog"/>
    <property type="match status" value="1"/>
</dbReference>
<reference evidence="8" key="1">
    <citation type="journal article" date="2019" name="Int. J. Syst. Evol. Microbiol.">
        <title>The Global Catalogue of Microorganisms (GCM) 10K type strain sequencing project: providing services to taxonomists for standard genome sequencing and annotation.</title>
        <authorList>
            <consortium name="The Broad Institute Genomics Platform"/>
            <consortium name="The Broad Institute Genome Sequencing Center for Infectious Disease"/>
            <person name="Wu L."/>
            <person name="Ma J."/>
        </authorList>
    </citation>
    <scope>NUCLEOTIDE SEQUENCE [LARGE SCALE GENOMIC DNA]</scope>
    <source>
        <strain evidence="8">KCTC 52438</strain>
    </source>
</reference>
<protein>
    <submittedName>
        <fullName evidence="7">Glu/Leu/Phe/Val dehydrogenase</fullName>
        <ecNumber evidence="7">1.4.1.-</ecNumber>
    </submittedName>
</protein>
<proteinExistence type="inferred from homology"/>
<dbReference type="EMBL" id="JBHRSZ010000002">
    <property type="protein sequence ID" value="MFC3150133.1"/>
    <property type="molecule type" value="Genomic_DNA"/>
</dbReference>
<evidence type="ECO:0000256" key="4">
    <source>
        <dbReference type="ARBA" id="ARBA00023027"/>
    </source>
</evidence>
<dbReference type="InterPro" id="IPR046346">
    <property type="entry name" value="Aminoacid_DH-like_N_sf"/>
</dbReference>
<dbReference type="PIRSF" id="PIRSF000188">
    <property type="entry name" value="Phe_leu_dh"/>
    <property type="match status" value="1"/>
</dbReference>
<evidence type="ECO:0000256" key="2">
    <source>
        <dbReference type="ARBA" id="ARBA00006382"/>
    </source>
</evidence>
<dbReference type="Proteomes" id="UP001595476">
    <property type="component" value="Unassembled WGS sequence"/>
</dbReference>
<dbReference type="Gene3D" id="3.40.50.10860">
    <property type="entry name" value="Leucine Dehydrogenase, chain A, domain 1"/>
    <property type="match status" value="1"/>
</dbReference>
<name>A0ABV7HBQ2_9GAMM</name>
<evidence type="ECO:0000259" key="6">
    <source>
        <dbReference type="SMART" id="SM00839"/>
    </source>
</evidence>
<accession>A0ABV7HBQ2</accession>
<dbReference type="PANTHER" id="PTHR42722:SF1">
    <property type="entry name" value="VALINE DEHYDROGENASE"/>
    <property type="match status" value="1"/>
</dbReference>
<dbReference type="Pfam" id="PF02812">
    <property type="entry name" value="ELFV_dehydrog_N"/>
    <property type="match status" value="1"/>
</dbReference>
<dbReference type="InterPro" id="IPR006096">
    <property type="entry name" value="Glu/Leu/Phe/Val/Trp_DH_C"/>
</dbReference>
<evidence type="ECO:0000313" key="8">
    <source>
        <dbReference type="Proteomes" id="UP001595476"/>
    </source>
</evidence>
<dbReference type="InterPro" id="IPR016211">
    <property type="entry name" value="Glu/Phe/Leu/Val/Trp_DH_bac/arc"/>
</dbReference>
<dbReference type="Pfam" id="PF00208">
    <property type="entry name" value="ELFV_dehydrog"/>
    <property type="match status" value="2"/>
</dbReference>
<dbReference type="EC" id="1.4.1.-" evidence="7"/>
<gene>
    <name evidence="7" type="ORF">ACFOEK_03760</name>
</gene>
<evidence type="ECO:0000256" key="5">
    <source>
        <dbReference type="RuleBase" id="RU004417"/>
    </source>
</evidence>
<dbReference type="GO" id="GO:0016491">
    <property type="term" value="F:oxidoreductase activity"/>
    <property type="evidence" value="ECO:0007669"/>
    <property type="project" value="UniProtKB-KW"/>
</dbReference>
<keyword evidence="8" id="KW-1185">Reference proteome</keyword>
<comment type="similarity">
    <text evidence="2 5">Belongs to the Glu/Leu/Phe/Val dehydrogenases family.</text>
</comment>
<evidence type="ECO:0000256" key="1">
    <source>
        <dbReference type="ARBA" id="ARBA00003868"/>
    </source>
</evidence>
<dbReference type="Gene3D" id="3.40.50.720">
    <property type="entry name" value="NAD(P)-binding Rossmann-like Domain"/>
    <property type="match status" value="1"/>
</dbReference>
<dbReference type="SUPFAM" id="SSF53223">
    <property type="entry name" value="Aminoacid dehydrogenase-like, N-terminal domain"/>
    <property type="match status" value="1"/>
</dbReference>